<gene>
    <name evidence="1" type="ORF">L1987_36580</name>
</gene>
<evidence type="ECO:0000313" key="2">
    <source>
        <dbReference type="Proteomes" id="UP001056120"/>
    </source>
</evidence>
<reference evidence="1 2" key="2">
    <citation type="journal article" date="2022" name="Mol. Ecol. Resour.">
        <title>The genomes of chicory, endive, great burdock and yacon provide insights into Asteraceae paleo-polyploidization history and plant inulin production.</title>
        <authorList>
            <person name="Fan W."/>
            <person name="Wang S."/>
            <person name="Wang H."/>
            <person name="Wang A."/>
            <person name="Jiang F."/>
            <person name="Liu H."/>
            <person name="Zhao H."/>
            <person name="Xu D."/>
            <person name="Zhang Y."/>
        </authorList>
    </citation>
    <scope>NUCLEOTIDE SEQUENCE [LARGE SCALE GENOMIC DNA]</scope>
    <source>
        <strain evidence="2">cv. Yunnan</strain>
        <tissue evidence="1">Leaves</tissue>
    </source>
</reference>
<comment type="caution">
    <text evidence="1">The sequence shown here is derived from an EMBL/GenBank/DDBJ whole genome shotgun (WGS) entry which is preliminary data.</text>
</comment>
<sequence>MKDIETELGLTREKLIRMAMLLGSDYTEGVNGIGIVNAVEVINAFPEEDGLHKFREWIESPDLNILGKVDPKEGSNTRKRGSNATAEEASTVDDLKQIFMDKHRNVSKNWHIPSTFPSDAVVSAYASPQVDKSTEPFSSGKPDLFVHRKLCFDKFGWGAQKADELLQPVLKEYNKHETQLRLEAFYTFNERFAKIRSKRISKALKGMAGSKSSQLMGYNEQLHPSNGNKRKKVKHEEDKNDVELQQLTEQSKLSIQEGHSKNTKKGSSVGRTGKSVGRGRRKKKNNLELSGTSSDDGNHSDCVQQVHAEHTHRVRKSKRVKKSVISTYNEDSEIDASTTQDHEEALASSLDIGVSGGHDHKSPSPSSESRINADVVDLGKNWCQDDDDDPEAESSEEYLQMGGGFCLDEDEDNKEPGISGCGPPIEGLNGLDHRGEAEASVSPDVAIGLAVAASPEDNEEDNVGIRPVSFLSAMPNLIRKRKKT</sequence>
<dbReference type="EMBL" id="CM042029">
    <property type="protein sequence ID" value="KAI3793957.1"/>
    <property type="molecule type" value="Genomic_DNA"/>
</dbReference>
<accession>A0ACB9HDZ5</accession>
<organism evidence="1 2">
    <name type="scientific">Smallanthus sonchifolius</name>
    <dbReference type="NCBI Taxonomy" id="185202"/>
    <lineage>
        <taxon>Eukaryota</taxon>
        <taxon>Viridiplantae</taxon>
        <taxon>Streptophyta</taxon>
        <taxon>Embryophyta</taxon>
        <taxon>Tracheophyta</taxon>
        <taxon>Spermatophyta</taxon>
        <taxon>Magnoliopsida</taxon>
        <taxon>eudicotyledons</taxon>
        <taxon>Gunneridae</taxon>
        <taxon>Pentapetalae</taxon>
        <taxon>asterids</taxon>
        <taxon>campanulids</taxon>
        <taxon>Asterales</taxon>
        <taxon>Asteraceae</taxon>
        <taxon>Asteroideae</taxon>
        <taxon>Heliantheae alliance</taxon>
        <taxon>Millerieae</taxon>
        <taxon>Smallanthus</taxon>
    </lineage>
</organism>
<keyword evidence="2" id="KW-1185">Reference proteome</keyword>
<reference evidence="2" key="1">
    <citation type="journal article" date="2022" name="Mol. Ecol. Resour.">
        <title>The genomes of chicory, endive, great burdock and yacon provide insights into Asteraceae palaeo-polyploidization history and plant inulin production.</title>
        <authorList>
            <person name="Fan W."/>
            <person name="Wang S."/>
            <person name="Wang H."/>
            <person name="Wang A."/>
            <person name="Jiang F."/>
            <person name="Liu H."/>
            <person name="Zhao H."/>
            <person name="Xu D."/>
            <person name="Zhang Y."/>
        </authorList>
    </citation>
    <scope>NUCLEOTIDE SEQUENCE [LARGE SCALE GENOMIC DNA]</scope>
    <source>
        <strain evidence="2">cv. Yunnan</strain>
    </source>
</reference>
<proteinExistence type="predicted"/>
<name>A0ACB9HDZ5_9ASTR</name>
<evidence type="ECO:0000313" key="1">
    <source>
        <dbReference type="EMBL" id="KAI3793957.1"/>
    </source>
</evidence>
<protein>
    <submittedName>
        <fullName evidence="1">Uncharacterized protein</fullName>
    </submittedName>
</protein>
<dbReference type="Proteomes" id="UP001056120">
    <property type="component" value="Linkage Group LG12"/>
</dbReference>